<feature type="coiled-coil region" evidence="1">
    <location>
        <begin position="913"/>
        <end position="966"/>
    </location>
</feature>
<feature type="region of interest" description="Disordered" evidence="2">
    <location>
        <begin position="690"/>
        <end position="730"/>
    </location>
</feature>
<feature type="coiled-coil region" evidence="1">
    <location>
        <begin position="551"/>
        <end position="611"/>
    </location>
</feature>
<evidence type="ECO:0000313" key="3">
    <source>
        <dbReference type="EMBL" id="CAI2375050.1"/>
    </source>
</evidence>
<evidence type="ECO:0000256" key="2">
    <source>
        <dbReference type="SAM" id="MobiDB-lite"/>
    </source>
</evidence>
<feature type="compositionally biased region" description="Polar residues" evidence="2">
    <location>
        <begin position="775"/>
        <end position="794"/>
    </location>
</feature>
<gene>
    <name evidence="3" type="ORF">ECRASSUSDP1_LOCUS16410</name>
</gene>
<reference evidence="3" key="1">
    <citation type="submission" date="2023-07" db="EMBL/GenBank/DDBJ databases">
        <authorList>
            <consortium name="AG Swart"/>
            <person name="Singh M."/>
            <person name="Singh A."/>
            <person name="Seah K."/>
            <person name="Emmerich C."/>
        </authorList>
    </citation>
    <scope>NUCLEOTIDE SEQUENCE</scope>
    <source>
        <strain evidence="3">DP1</strain>
    </source>
</reference>
<dbReference type="Proteomes" id="UP001295684">
    <property type="component" value="Unassembled WGS sequence"/>
</dbReference>
<evidence type="ECO:0000313" key="4">
    <source>
        <dbReference type="Proteomes" id="UP001295684"/>
    </source>
</evidence>
<feature type="compositionally biased region" description="Basic and acidic residues" evidence="2">
    <location>
        <begin position="795"/>
        <end position="811"/>
    </location>
</feature>
<feature type="compositionally biased region" description="Basic and acidic residues" evidence="2">
    <location>
        <begin position="707"/>
        <end position="723"/>
    </location>
</feature>
<proteinExistence type="predicted"/>
<feature type="coiled-coil region" evidence="1">
    <location>
        <begin position="390"/>
        <end position="417"/>
    </location>
</feature>
<keyword evidence="1" id="KW-0175">Coiled coil</keyword>
<accession>A0AAD2CZF5</accession>
<sequence>MEKRGTSTKKYNLKTNILVKPKAIHRRIESLNIIQQVKHDNIELDVKVPTISFGTIPSLKNSDDGRESHPYELSHTRVKKVYTKDAKNKLAAGKIRTFRKQRRSKHVSPGKIKLEKGMNSSHSHHRTLYSLPYAYETHNRSLSKQNYKDNESYISSQTFYLKERRDNPFKEAMNPTFNKSRDESQKNPGLNLENLSLNHYRDDNNSKSTHTEAKGGFIGSKLNMTQPLPIAAPGKKEEEAPLPMATSHLRRQSQGSIIKVKTGKKDTKRYKKFLADLLKLEEEIDKFDIEYSISINVNKKYKSGTPEYLSSFMKKCKFVNKISKKIEASYKKSEFNSLKIMMTKGKHDEESKLISTIYTICARVIDELITCRNQTESHYLSVIESKDYTINNLSSQLDCANAQLQKIEEDKISLKRDVDVEIKKLEALGNFDDLEKPDFLSVGFFEANREEDPSFTLTDIYQFLLFEGEIVKDNRKQKNVSPDYHILKDILTQKFFDMQKMTAEQVIKRVYKRTVPVEVEVQTGDDPLVKEFEILKDKEMNLFRKKCNLEVKLKNQEMEMAKHRLQVAELEQKYGILNTENTKILNQLKRYKNLESQMEQDKDTITRYQYQIEQFPSEIKKRDSEIQSLLKTLKRMKFDMGQVVTRFQEMMASAKVMEDEIRVKQNLVERLKRNLSSLRSYVGEEYIETPAGGDKEKNGMGLNLDVTGDKQESRRDGKKDQRVQTDISGSVTKESNLTQKQIIPPFDYLTESARTVIEPQKPATKVDIGIDKKIFSNSPSSIPQNICENPNSKQKSPDKIEEKSDSEEFKQKSRTSSRIGIGVRQRETSPDRISKAQITTEVAKEEDTMKDLLQEKEKITKFLLECGYMVETEVQTKKTNSKPTKEPKKKSVGTQRPTEEDKIDELLDGVDARSVAQTQLNLLMETLENLRREGAIQHINLTEEDIEMIKEEMRKLIVEKSSQEAENVYLSAQKAVYTGGSSFKTAGTLNLGMKDPTLQYSSNNDYCHLPPPMPRSKMGGGMTASRLSKKRRNKK</sequence>
<feature type="region of interest" description="Disordered" evidence="2">
    <location>
        <begin position="875"/>
        <end position="902"/>
    </location>
</feature>
<dbReference type="EMBL" id="CAMPGE010016498">
    <property type="protein sequence ID" value="CAI2375050.1"/>
    <property type="molecule type" value="Genomic_DNA"/>
</dbReference>
<comment type="caution">
    <text evidence="3">The sequence shown here is derived from an EMBL/GenBank/DDBJ whole genome shotgun (WGS) entry which is preliminary data.</text>
</comment>
<name>A0AAD2CZF5_EUPCR</name>
<feature type="region of interest" description="Disordered" evidence="2">
    <location>
        <begin position="1009"/>
        <end position="1035"/>
    </location>
</feature>
<feature type="region of interest" description="Disordered" evidence="2">
    <location>
        <begin position="101"/>
        <end position="123"/>
    </location>
</feature>
<dbReference type="AlphaFoldDB" id="A0AAD2CZF5"/>
<protein>
    <submittedName>
        <fullName evidence="3">Uncharacterized protein</fullName>
    </submittedName>
</protein>
<keyword evidence="4" id="KW-1185">Reference proteome</keyword>
<evidence type="ECO:0000256" key="1">
    <source>
        <dbReference type="SAM" id="Coils"/>
    </source>
</evidence>
<organism evidence="3 4">
    <name type="scientific">Euplotes crassus</name>
    <dbReference type="NCBI Taxonomy" id="5936"/>
    <lineage>
        <taxon>Eukaryota</taxon>
        <taxon>Sar</taxon>
        <taxon>Alveolata</taxon>
        <taxon>Ciliophora</taxon>
        <taxon>Intramacronucleata</taxon>
        <taxon>Spirotrichea</taxon>
        <taxon>Hypotrichia</taxon>
        <taxon>Euplotida</taxon>
        <taxon>Euplotidae</taxon>
        <taxon>Moneuplotes</taxon>
    </lineage>
</organism>
<feature type="region of interest" description="Disordered" evidence="2">
    <location>
        <begin position="775"/>
        <end position="832"/>
    </location>
</feature>